<evidence type="ECO:0000313" key="6">
    <source>
        <dbReference type="EMBL" id="ACV78042.1"/>
    </source>
</evidence>
<evidence type="ECO:0000256" key="2">
    <source>
        <dbReference type="ARBA" id="ARBA00022643"/>
    </source>
</evidence>
<proteinExistence type="predicted"/>
<dbReference type="InterPro" id="IPR036661">
    <property type="entry name" value="Luciferase-like_sf"/>
</dbReference>
<keyword evidence="1" id="KW-0285">Flavoprotein</keyword>
<accession>C8XFT1</accession>
<feature type="domain" description="Luciferase-like" evidence="5">
    <location>
        <begin position="31"/>
        <end position="270"/>
    </location>
</feature>
<dbReference type="PANTHER" id="PTHR42847:SF4">
    <property type="entry name" value="ALKANESULFONATE MONOOXYGENASE-RELATED"/>
    <property type="match status" value="1"/>
</dbReference>
<evidence type="ECO:0000259" key="5">
    <source>
        <dbReference type="Pfam" id="PF00296"/>
    </source>
</evidence>
<dbReference type="Proteomes" id="UP000002218">
    <property type="component" value="Chromosome"/>
</dbReference>
<gene>
    <name evidence="6" type="ordered locus">Namu_1652</name>
</gene>
<dbReference type="InterPro" id="IPR011251">
    <property type="entry name" value="Luciferase-like_dom"/>
</dbReference>
<evidence type="ECO:0000256" key="4">
    <source>
        <dbReference type="ARBA" id="ARBA00023033"/>
    </source>
</evidence>
<name>C8XFT1_NAKMY</name>
<dbReference type="AlphaFoldDB" id="C8XFT1"/>
<dbReference type="STRING" id="479431.Namu_1652"/>
<dbReference type="GO" id="GO:0008726">
    <property type="term" value="F:alkanesulfonate monooxygenase activity"/>
    <property type="evidence" value="ECO:0007669"/>
    <property type="project" value="TreeGrafter"/>
</dbReference>
<reference evidence="7" key="1">
    <citation type="submission" date="2009-09" db="EMBL/GenBank/DDBJ databases">
        <title>The complete genome of Nakamurella multipartita DSM 44233.</title>
        <authorList>
            <consortium name="US DOE Joint Genome Institute (JGI-PGF)"/>
            <person name="Lucas S."/>
            <person name="Copeland A."/>
            <person name="Lapidus A."/>
            <person name="Glavina del Rio T."/>
            <person name="Dalin E."/>
            <person name="Tice H."/>
            <person name="Bruce D."/>
            <person name="Goodwin L."/>
            <person name="Pitluck S."/>
            <person name="Kyrpides N."/>
            <person name="Mavromatis K."/>
            <person name="Ivanova N."/>
            <person name="Ovchinnikova G."/>
            <person name="Sims D."/>
            <person name="Meincke L."/>
            <person name="Brettin T."/>
            <person name="Detter J.C."/>
            <person name="Han C."/>
            <person name="Larimer F."/>
            <person name="Land M."/>
            <person name="Hauser L."/>
            <person name="Markowitz V."/>
            <person name="Cheng J.-F."/>
            <person name="Hugenholtz P."/>
            <person name="Woyke T."/>
            <person name="Wu D."/>
            <person name="Klenk H.-P."/>
            <person name="Eisen J.A."/>
        </authorList>
    </citation>
    <scope>NUCLEOTIDE SEQUENCE [LARGE SCALE GENOMIC DNA]</scope>
    <source>
        <strain evidence="7">ATCC 700099 / DSM 44233 / CIP 104796 / JCM 9543 / NBRC 105858 / Y-104</strain>
    </source>
</reference>
<dbReference type="PANTHER" id="PTHR42847">
    <property type="entry name" value="ALKANESULFONATE MONOOXYGENASE"/>
    <property type="match status" value="1"/>
</dbReference>
<dbReference type="EMBL" id="CP001737">
    <property type="protein sequence ID" value="ACV78042.1"/>
    <property type="molecule type" value="Genomic_DNA"/>
</dbReference>
<evidence type="ECO:0000256" key="1">
    <source>
        <dbReference type="ARBA" id="ARBA00022630"/>
    </source>
</evidence>
<evidence type="ECO:0000256" key="3">
    <source>
        <dbReference type="ARBA" id="ARBA00023002"/>
    </source>
</evidence>
<dbReference type="eggNOG" id="COG2141">
    <property type="taxonomic scope" value="Bacteria"/>
</dbReference>
<dbReference type="InParanoid" id="C8XFT1"/>
<evidence type="ECO:0000313" key="7">
    <source>
        <dbReference type="Proteomes" id="UP000002218"/>
    </source>
</evidence>
<reference evidence="6 7" key="2">
    <citation type="journal article" date="2010" name="Stand. Genomic Sci.">
        <title>Complete genome sequence of Nakamurella multipartita type strain (Y-104).</title>
        <authorList>
            <person name="Tice H."/>
            <person name="Mayilraj S."/>
            <person name="Sims D."/>
            <person name="Lapidus A."/>
            <person name="Nolan M."/>
            <person name="Lucas S."/>
            <person name="Glavina Del Rio T."/>
            <person name="Copeland A."/>
            <person name="Cheng J.F."/>
            <person name="Meincke L."/>
            <person name="Bruce D."/>
            <person name="Goodwin L."/>
            <person name="Pitluck S."/>
            <person name="Ivanova N."/>
            <person name="Mavromatis K."/>
            <person name="Ovchinnikova G."/>
            <person name="Pati A."/>
            <person name="Chen A."/>
            <person name="Palaniappan K."/>
            <person name="Land M."/>
            <person name="Hauser L."/>
            <person name="Chang Y.J."/>
            <person name="Jeffries C.D."/>
            <person name="Detter J.C."/>
            <person name="Brettin T."/>
            <person name="Rohde M."/>
            <person name="Goker M."/>
            <person name="Bristow J."/>
            <person name="Eisen J.A."/>
            <person name="Markowitz V."/>
            <person name="Hugenholtz P."/>
            <person name="Kyrpides N.C."/>
            <person name="Klenk H.P."/>
            <person name="Chen F."/>
        </authorList>
    </citation>
    <scope>NUCLEOTIDE SEQUENCE [LARGE SCALE GENOMIC DNA]</scope>
    <source>
        <strain evidence="7">ATCC 700099 / DSM 44233 / CIP 104796 / JCM 9543 / NBRC 105858 / Y-104</strain>
    </source>
</reference>
<keyword evidence="2" id="KW-0288">FMN</keyword>
<dbReference type="GO" id="GO:0046306">
    <property type="term" value="P:alkanesulfonate catabolic process"/>
    <property type="evidence" value="ECO:0007669"/>
    <property type="project" value="TreeGrafter"/>
</dbReference>
<dbReference type="SUPFAM" id="SSF51679">
    <property type="entry name" value="Bacterial luciferase-like"/>
    <property type="match status" value="1"/>
</dbReference>
<organism evidence="6 7">
    <name type="scientific">Nakamurella multipartita (strain ATCC 700099 / DSM 44233 / CIP 104796 / JCM 9543 / NBRC 105858 / Y-104)</name>
    <name type="common">Microsphaera multipartita</name>
    <dbReference type="NCBI Taxonomy" id="479431"/>
    <lineage>
        <taxon>Bacteria</taxon>
        <taxon>Bacillati</taxon>
        <taxon>Actinomycetota</taxon>
        <taxon>Actinomycetes</taxon>
        <taxon>Nakamurellales</taxon>
        <taxon>Nakamurellaceae</taxon>
        <taxon>Nakamurella</taxon>
    </lineage>
</organism>
<keyword evidence="3" id="KW-0560">Oxidoreductase</keyword>
<dbReference type="Gene3D" id="3.20.20.30">
    <property type="entry name" value="Luciferase-like domain"/>
    <property type="match status" value="1"/>
</dbReference>
<dbReference type="KEGG" id="nml:Namu_1652"/>
<keyword evidence="4 6" id="KW-0503">Monooxygenase</keyword>
<dbReference type="HOGENOM" id="CLU_027853_7_3_11"/>
<sequence>MRRPLFRALSEVCDTLPAMTNLQTGIVISAASSREFADLAVEAEAAGWDAIFTWEAVWGQDAWVTLTAAAMVTERIRLGTMLTPLPRIRPWDLAGRAATLDALSGGRVQLAVGMGALHEGWLAFERDEGRKVRAEKLDEGLAVYDGLMRGQPFEYTGTHYQVHPTDFMPPPAPIQQPRVPVWVVGAYPATRSLRRAARWDGLLATKVGYAAETPFGPADLADVVAAVRPLRAEAGLPWDGYQVVAEGVSEPGAAGDATAREWVDAGATYWVESDWSMGADAVDRHRRRIEAGPPRP</sequence>
<protein>
    <submittedName>
        <fullName evidence="6">Luciferase-like monooxygenase</fullName>
    </submittedName>
</protein>
<keyword evidence="7" id="KW-1185">Reference proteome</keyword>
<dbReference type="InterPro" id="IPR050172">
    <property type="entry name" value="SsuD_RutA_monooxygenase"/>
</dbReference>
<dbReference type="Pfam" id="PF00296">
    <property type="entry name" value="Bac_luciferase"/>
    <property type="match status" value="1"/>
</dbReference>